<dbReference type="Pfam" id="PF08666">
    <property type="entry name" value="SAF"/>
    <property type="match status" value="1"/>
</dbReference>
<dbReference type="CDD" id="cd11614">
    <property type="entry name" value="SAF_CpaB_FlgA_like"/>
    <property type="match status" value="1"/>
</dbReference>
<dbReference type="InterPro" id="IPR017592">
    <property type="entry name" value="Pilus_assmbl_Flp-typ_CpaB"/>
</dbReference>
<evidence type="ECO:0000256" key="1">
    <source>
        <dbReference type="SAM" id="SignalP"/>
    </source>
</evidence>
<dbReference type="NCBIfam" id="TIGR03177">
    <property type="entry name" value="pilus_cpaB"/>
    <property type="match status" value="1"/>
</dbReference>
<keyword evidence="1" id="KW-0732">Signal</keyword>
<evidence type="ECO:0000259" key="2">
    <source>
        <dbReference type="SMART" id="SM00858"/>
    </source>
</evidence>
<dbReference type="OrthoDB" id="3266392at2"/>
<gene>
    <name evidence="3" type="primary">cpaB</name>
    <name evidence="3" type="ORF">C4K88_03465</name>
</gene>
<feature type="chain" id="PRO_5038719783" evidence="1">
    <location>
        <begin position="42"/>
        <end position="222"/>
    </location>
</feature>
<dbReference type="Gene3D" id="3.90.1210.10">
    <property type="entry name" value="Antifreeze-like/N-acetylneuraminic acid synthase C-terminal domain"/>
    <property type="match status" value="1"/>
</dbReference>
<dbReference type="RefSeq" id="WP_104120194.1">
    <property type="nucleotide sequence ID" value="NZ_PRKW01000001.1"/>
</dbReference>
<keyword evidence="4" id="KW-1185">Reference proteome</keyword>
<accession>A0A2S5J2B2</accession>
<dbReference type="AlphaFoldDB" id="A0A2S5J2B2"/>
<sequence>MQTVRRPPGAPLRRRLHRTVHRRRRLLACLFLCAAAGVAVEAIVEDHPTTAVVSAAHDLAVGTVLTQADVSVVRVPDQAVAAGTLRRVDEVVGRQLATPLPEGFPFSATAFVGDGLLTGMEHGTVAVPLRPADPATVQLLTPGQRVDVILSAGDGYDVPGDATVLARSVAVLWTAPDAGGGTWPGAGDDDGLVVVAAGPEDAAALAGASSAGDVHLVLTSGS</sequence>
<evidence type="ECO:0000313" key="4">
    <source>
        <dbReference type="Proteomes" id="UP000239297"/>
    </source>
</evidence>
<proteinExistence type="predicted"/>
<feature type="signal peptide" evidence="1">
    <location>
        <begin position="1"/>
        <end position="41"/>
    </location>
</feature>
<protein>
    <submittedName>
        <fullName evidence="3">Flp pilus assembly protein CpaB</fullName>
    </submittedName>
</protein>
<dbReference type="InterPro" id="IPR031571">
    <property type="entry name" value="RcpC_dom"/>
</dbReference>
<name>A0A2S5J2B2_9MICC</name>
<dbReference type="InterPro" id="IPR013974">
    <property type="entry name" value="SAF"/>
</dbReference>
<feature type="domain" description="SAF" evidence="2">
    <location>
        <begin position="50"/>
        <end position="112"/>
    </location>
</feature>
<comment type="caution">
    <text evidence="3">The sequence shown here is derived from an EMBL/GenBank/DDBJ whole genome shotgun (WGS) entry which is preliminary data.</text>
</comment>
<organism evidence="3 4">
    <name type="scientific">Arthrobacter pityocampae</name>
    <dbReference type="NCBI Taxonomy" id="547334"/>
    <lineage>
        <taxon>Bacteria</taxon>
        <taxon>Bacillati</taxon>
        <taxon>Actinomycetota</taxon>
        <taxon>Actinomycetes</taxon>
        <taxon>Micrococcales</taxon>
        <taxon>Micrococcaceae</taxon>
        <taxon>Arthrobacter</taxon>
    </lineage>
</organism>
<dbReference type="EMBL" id="PRKW01000001">
    <property type="protein sequence ID" value="PPB50931.1"/>
    <property type="molecule type" value="Genomic_DNA"/>
</dbReference>
<reference evidence="3 4" key="1">
    <citation type="journal article" date="2014" name="Int. J. Syst. Evol. Microbiol.">
        <title>Arthrobacter pityocampae sp. nov., isolated from Thaumetopoea pityocampa (Lep., Thaumetopoeidae).</title>
        <authorList>
            <person name="Ince I.A."/>
            <person name="Demirbag Z."/>
            <person name="Kati H."/>
        </authorList>
    </citation>
    <scope>NUCLEOTIDE SEQUENCE [LARGE SCALE GENOMIC DNA]</scope>
    <source>
        <strain evidence="3 4">Tp2</strain>
    </source>
</reference>
<dbReference type="Proteomes" id="UP000239297">
    <property type="component" value="Unassembled WGS sequence"/>
</dbReference>
<evidence type="ECO:0000313" key="3">
    <source>
        <dbReference type="EMBL" id="PPB50931.1"/>
    </source>
</evidence>
<dbReference type="SMART" id="SM00858">
    <property type="entry name" value="SAF"/>
    <property type="match status" value="1"/>
</dbReference>
<dbReference type="Pfam" id="PF16976">
    <property type="entry name" value="RcpC"/>
    <property type="match status" value="1"/>
</dbReference>